<dbReference type="InterPro" id="IPR036388">
    <property type="entry name" value="WH-like_DNA-bd_sf"/>
</dbReference>
<dbReference type="InterPro" id="IPR001845">
    <property type="entry name" value="HTH_ArsR_DNA-bd_dom"/>
</dbReference>
<evidence type="ECO:0000313" key="5">
    <source>
        <dbReference type="EMBL" id="MBC8627304.1"/>
    </source>
</evidence>
<dbReference type="InterPro" id="IPR051011">
    <property type="entry name" value="Metal_resp_trans_reg"/>
</dbReference>
<keyword evidence="2" id="KW-0238">DNA-binding</keyword>
<evidence type="ECO:0000256" key="1">
    <source>
        <dbReference type="ARBA" id="ARBA00023015"/>
    </source>
</evidence>
<evidence type="ECO:0000313" key="6">
    <source>
        <dbReference type="Proteomes" id="UP000661649"/>
    </source>
</evidence>
<evidence type="ECO:0000259" key="4">
    <source>
        <dbReference type="PROSITE" id="PS50987"/>
    </source>
</evidence>
<name>A0ABR7P7C5_9FIRM</name>
<keyword evidence="6" id="KW-1185">Reference proteome</keyword>
<dbReference type="Pfam" id="PF01022">
    <property type="entry name" value="HTH_5"/>
    <property type="match status" value="1"/>
</dbReference>
<dbReference type="InterPro" id="IPR011991">
    <property type="entry name" value="ArsR-like_HTH"/>
</dbReference>
<keyword evidence="3" id="KW-0804">Transcription</keyword>
<feature type="domain" description="HTH arsR-type" evidence="4">
    <location>
        <begin position="5"/>
        <end position="100"/>
    </location>
</feature>
<dbReference type="PANTHER" id="PTHR43132:SF2">
    <property type="entry name" value="ARSENICAL RESISTANCE OPERON REPRESSOR ARSR-RELATED"/>
    <property type="match status" value="1"/>
</dbReference>
<reference evidence="5 6" key="1">
    <citation type="submission" date="2020-08" db="EMBL/GenBank/DDBJ databases">
        <title>Genome public.</title>
        <authorList>
            <person name="Liu C."/>
            <person name="Sun Q."/>
        </authorList>
    </citation>
    <scope>NUCLEOTIDE SEQUENCE [LARGE SCALE GENOMIC DNA]</scope>
    <source>
        <strain evidence="5 6">3_YM_SP_D4_24.mj</strain>
    </source>
</reference>
<dbReference type="RefSeq" id="WP_022304145.1">
    <property type="nucleotide sequence ID" value="NZ_JACRTP010000001.1"/>
</dbReference>
<comment type="caution">
    <text evidence="5">The sequence shown here is derived from an EMBL/GenBank/DDBJ whole genome shotgun (WGS) entry which is preliminary data.</text>
</comment>
<keyword evidence="1" id="KW-0805">Transcription regulation</keyword>
<gene>
    <name evidence="5" type="ORF">H8712_01450</name>
</gene>
<evidence type="ECO:0000256" key="3">
    <source>
        <dbReference type="ARBA" id="ARBA00023163"/>
    </source>
</evidence>
<dbReference type="Gene3D" id="1.10.10.10">
    <property type="entry name" value="Winged helix-like DNA-binding domain superfamily/Winged helix DNA-binding domain"/>
    <property type="match status" value="1"/>
</dbReference>
<dbReference type="SMART" id="SM00418">
    <property type="entry name" value="HTH_ARSR"/>
    <property type="match status" value="1"/>
</dbReference>
<dbReference type="Proteomes" id="UP000661649">
    <property type="component" value="Unassembled WGS sequence"/>
</dbReference>
<dbReference type="SUPFAM" id="SSF46785">
    <property type="entry name" value="Winged helix' DNA-binding domain"/>
    <property type="match status" value="1"/>
</dbReference>
<dbReference type="InterPro" id="IPR036390">
    <property type="entry name" value="WH_DNA-bd_sf"/>
</dbReference>
<evidence type="ECO:0000256" key="2">
    <source>
        <dbReference type="ARBA" id="ARBA00023125"/>
    </source>
</evidence>
<organism evidence="5 6">
    <name type="scientific">Blautia stercoris</name>
    <dbReference type="NCBI Taxonomy" id="871664"/>
    <lineage>
        <taxon>Bacteria</taxon>
        <taxon>Bacillati</taxon>
        <taxon>Bacillota</taxon>
        <taxon>Clostridia</taxon>
        <taxon>Lachnospirales</taxon>
        <taxon>Lachnospiraceae</taxon>
        <taxon>Blautia</taxon>
    </lineage>
</organism>
<dbReference type="EMBL" id="JACRTP010000001">
    <property type="protein sequence ID" value="MBC8627304.1"/>
    <property type="molecule type" value="Genomic_DNA"/>
</dbReference>
<protein>
    <submittedName>
        <fullName evidence="5">Helix-turn-helix domain-containing protein</fullName>
    </submittedName>
</protein>
<dbReference type="CDD" id="cd00090">
    <property type="entry name" value="HTH_ARSR"/>
    <property type="match status" value="1"/>
</dbReference>
<dbReference type="PROSITE" id="PS50987">
    <property type="entry name" value="HTH_ARSR_2"/>
    <property type="match status" value="1"/>
</dbReference>
<sequence length="304" mass="34672">MRRKLSFDDEKDLVLLGKALSSEIRIKILKLLDTKPYCVNEIAELLKIPASSAALNVKVLEEAQLIRTELKPGVRGSMKLCLRQNDELLLLLRKGEKKKKEEVISMPVGNYVDYKVAPTCGIVNTEDYIDGEDEPRCFYNPLRTTAKLVWFAKGYLEYRFPNAGIQNGRVRRLELSAELCSEAPDYNMEWPSDITLWINQREAGTWTCPSDFGGRRGKLNPDWWEDKNTQYGKLKVWTLEENGTYLDGKKVNDVSVTDYCLADGPFISVRIGVKEDAKHQGGVNLFGNSFGDYPQDIVMRILYE</sequence>
<proteinExistence type="predicted"/>
<dbReference type="PANTHER" id="PTHR43132">
    <property type="entry name" value="ARSENICAL RESISTANCE OPERON REPRESSOR ARSR-RELATED"/>
    <property type="match status" value="1"/>
</dbReference>
<accession>A0ABR7P7C5</accession>